<reference evidence="2 3" key="1">
    <citation type="submission" date="2019-10" db="EMBL/GenBank/DDBJ databases">
        <title>Assembly and Annotation for the nematode Trichostrongylus colubriformis.</title>
        <authorList>
            <person name="Martin J."/>
        </authorList>
    </citation>
    <scope>NUCLEOTIDE SEQUENCE [LARGE SCALE GENOMIC DNA]</scope>
    <source>
        <strain evidence="2">G859</strain>
        <tissue evidence="2">Whole worm</tissue>
    </source>
</reference>
<organism evidence="2 3">
    <name type="scientific">Trichostrongylus colubriformis</name>
    <name type="common">Black scour worm</name>
    <dbReference type="NCBI Taxonomy" id="6319"/>
    <lineage>
        <taxon>Eukaryota</taxon>
        <taxon>Metazoa</taxon>
        <taxon>Ecdysozoa</taxon>
        <taxon>Nematoda</taxon>
        <taxon>Chromadorea</taxon>
        <taxon>Rhabditida</taxon>
        <taxon>Rhabditina</taxon>
        <taxon>Rhabditomorpha</taxon>
        <taxon>Strongyloidea</taxon>
        <taxon>Trichostrongylidae</taxon>
        <taxon>Trichostrongylus</taxon>
    </lineage>
</organism>
<protein>
    <submittedName>
        <fullName evidence="2">Uncharacterized protein</fullName>
    </submittedName>
</protein>
<accession>A0AAN8FLS0</accession>
<evidence type="ECO:0000256" key="1">
    <source>
        <dbReference type="SAM" id="MobiDB-lite"/>
    </source>
</evidence>
<comment type="caution">
    <text evidence="2">The sequence shown here is derived from an EMBL/GenBank/DDBJ whole genome shotgun (WGS) entry which is preliminary data.</text>
</comment>
<proteinExistence type="predicted"/>
<gene>
    <name evidence="2" type="ORF">GCK32_021886</name>
</gene>
<dbReference type="Proteomes" id="UP001331761">
    <property type="component" value="Unassembled WGS sequence"/>
</dbReference>
<evidence type="ECO:0000313" key="3">
    <source>
        <dbReference type="Proteomes" id="UP001331761"/>
    </source>
</evidence>
<keyword evidence="3" id="KW-1185">Reference proteome</keyword>
<dbReference type="AlphaFoldDB" id="A0AAN8FLS0"/>
<feature type="region of interest" description="Disordered" evidence="1">
    <location>
        <begin position="1"/>
        <end position="26"/>
    </location>
</feature>
<sequence>AKRREQEWKAIQSTKSSSKKTESSKK</sequence>
<dbReference type="EMBL" id="WIXE01008674">
    <property type="protein sequence ID" value="KAK5979104.1"/>
    <property type="molecule type" value="Genomic_DNA"/>
</dbReference>
<evidence type="ECO:0000313" key="2">
    <source>
        <dbReference type="EMBL" id="KAK5979104.1"/>
    </source>
</evidence>
<feature type="non-terminal residue" evidence="2">
    <location>
        <position position="1"/>
    </location>
</feature>
<name>A0AAN8FLS0_TRICO</name>